<name>A0ABX0AIK8_9GAMM</name>
<protein>
    <submittedName>
        <fullName evidence="8">Radical SAM protein</fullName>
    </submittedName>
</protein>
<evidence type="ECO:0000313" key="9">
    <source>
        <dbReference type="Proteomes" id="UP000466619"/>
    </source>
</evidence>
<evidence type="ECO:0000256" key="2">
    <source>
        <dbReference type="ARBA" id="ARBA00022691"/>
    </source>
</evidence>
<accession>A0ABX0AIK8</accession>
<feature type="domain" description="Radical SAM core" evidence="7">
    <location>
        <begin position="233"/>
        <end position="464"/>
    </location>
</feature>
<dbReference type="Pfam" id="PF02310">
    <property type="entry name" value="B12-binding"/>
    <property type="match status" value="1"/>
</dbReference>
<dbReference type="SMART" id="SM00729">
    <property type="entry name" value="Elp3"/>
    <property type="match status" value="1"/>
</dbReference>
<organism evidence="8 9">
    <name type="scientific">Photorhabdus bodei</name>
    <dbReference type="NCBI Taxonomy" id="2029681"/>
    <lineage>
        <taxon>Bacteria</taxon>
        <taxon>Pseudomonadati</taxon>
        <taxon>Pseudomonadota</taxon>
        <taxon>Gammaproteobacteria</taxon>
        <taxon>Enterobacterales</taxon>
        <taxon>Morganellaceae</taxon>
        <taxon>Photorhabdus</taxon>
    </lineage>
</organism>
<dbReference type="EMBL" id="WSFC01000009">
    <property type="protein sequence ID" value="NDL02840.1"/>
    <property type="molecule type" value="Genomic_DNA"/>
</dbReference>
<dbReference type="InterPro" id="IPR007197">
    <property type="entry name" value="rSAM"/>
</dbReference>
<dbReference type="PROSITE" id="PS51918">
    <property type="entry name" value="RADICAL_SAM"/>
    <property type="match status" value="1"/>
</dbReference>
<keyword evidence="2" id="KW-0949">S-adenosyl-L-methionine</keyword>
<feature type="domain" description="B12-binding" evidence="6">
    <location>
        <begin position="26"/>
        <end position="169"/>
    </location>
</feature>
<evidence type="ECO:0000256" key="5">
    <source>
        <dbReference type="ARBA" id="ARBA00023014"/>
    </source>
</evidence>
<dbReference type="SUPFAM" id="SSF102114">
    <property type="entry name" value="Radical SAM enzymes"/>
    <property type="match status" value="1"/>
</dbReference>
<gene>
    <name evidence="8" type="ORF">GPY48_06070</name>
</gene>
<evidence type="ECO:0000313" key="8">
    <source>
        <dbReference type="EMBL" id="NDL02840.1"/>
    </source>
</evidence>
<dbReference type="Gene3D" id="3.80.30.20">
    <property type="entry name" value="tm_1862 like domain"/>
    <property type="match status" value="1"/>
</dbReference>
<dbReference type="PANTHER" id="PTHR43409">
    <property type="entry name" value="ANAEROBIC MAGNESIUM-PROTOPORPHYRIN IX MONOMETHYL ESTER CYCLASE-RELATED"/>
    <property type="match status" value="1"/>
</dbReference>
<evidence type="ECO:0000259" key="6">
    <source>
        <dbReference type="PROSITE" id="PS51332"/>
    </source>
</evidence>
<dbReference type="InterPro" id="IPR006638">
    <property type="entry name" value="Elp3/MiaA/NifB-like_rSAM"/>
</dbReference>
<dbReference type="InterPro" id="IPR023404">
    <property type="entry name" value="rSAM_horseshoe"/>
</dbReference>
<dbReference type="InterPro" id="IPR051198">
    <property type="entry name" value="BchE-like"/>
</dbReference>
<dbReference type="Pfam" id="PF04055">
    <property type="entry name" value="Radical_SAM"/>
    <property type="match status" value="1"/>
</dbReference>
<reference evidence="8 9" key="1">
    <citation type="submission" date="2019-12" db="EMBL/GenBank/DDBJ databases">
        <title>Engineering Photorhabdus to improve their lethality against agricultural pests.</title>
        <authorList>
            <person name="Machado R.A.R."/>
        </authorList>
    </citation>
    <scope>NUCLEOTIDE SEQUENCE [LARGE SCALE GENOMIC DNA]</scope>
    <source>
        <strain evidence="8 9">M-CN4</strain>
    </source>
</reference>
<dbReference type="InterPro" id="IPR006158">
    <property type="entry name" value="Cobalamin-bd"/>
</dbReference>
<dbReference type="InterPro" id="IPR058240">
    <property type="entry name" value="rSAM_sf"/>
</dbReference>
<comment type="caution">
    <text evidence="8">The sequence shown here is derived from an EMBL/GenBank/DDBJ whole genome shotgun (WGS) entry which is preliminary data.</text>
</comment>
<comment type="cofactor">
    <cofactor evidence="1">
        <name>[4Fe-4S] cluster</name>
        <dbReference type="ChEBI" id="CHEBI:49883"/>
    </cofactor>
</comment>
<evidence type="ECO:0000256" key="4">
    <source>
        <dbReference type="ARBA" id="ARBA00023004"/>
    </source>
</evidence>
<dbReference type="SFLD" id="SFLDS00029">
    <property type="entry name" value="Radical_SAM"/>
    <property type="match status" value="1"/>
</dbReference>
<dbReference type="Proteomes" id="UP000466619">
    <property type="component" value="Unassembled WGS sequence"/>
</dbReference>
<evidence type="ECO:0000259" key="7">
    <source>
        <dbReference type="PROSITE" id="PS51918"/>
    </source>
</evidence>
<keyword evidence="5" id="KW-0411">Iron-sulfur</keyword>
<sequence length="594" mass="68666">MMEYFHMNKVFRDLHCHNIMSCENNIRLALVALPYGEGPQVIMPLGLQNISAYIKKNTSFVKTKIFDYSDLTQDRTEELADLIEWKPDIVGISIYSSHVDTALVWGKIIKNLIPNSLLFCGGPHISLAAENFMQTGRDIYSVAFKGEGEYSVKILAEIFNQFKKQYGESIPAENYLYFEYFRKNIVNAVYFDRNDQLQVSRVEKYQLPSEEWVNPLMEYDSERLQNLIFTDRRDGRKRKAIAFTSSRGCPLTCSFCAIIAADAEGPRWRAVDADILVNWIKEAREKYDFQHVYMMDANFFVKKDRVLAFSKGLHQIGNGDITWSSSSTVRYLLRLREELPTLVKEGLRLVEMGVESGSQTQLNYMNKRVTVQENIDAIRALQENKIDIGLDFIMFYHDQTKTEIIENLTFLIKSGMAEHESLDHYFNLMMLYPGTPVRIDLEKKLGKLFSLNRLPNSRELISDNGVKKIYHLFIDKFAKPWLHQLEEAISLNLEVIRNNRKNKFLSSSLSLRNVYLRHIPFKVLWELCHADDLSDMSSAVKDFNIYTDVISNTIKENTRFFGISKKYFGIETVGVGGRRGEIVMIQSVDGNNTQ</sequence>
<evidence type="ECO:0000256" key="1">
    <source>
        <dbReference type="ARBA" id="ARBA00001966"/>
    </source>
</evidence>
<evidence type="ECO:0000256" key="3">
    <source>
        <dbReference type="ARBA" id="ARBA00022723"/>
    </source>
</evidence>
<keyword evidence="4" id="KW-0408">Iron</keyword>
<keyword evidence="3" id="KW-0479">Metal-binding</keyword>
<dbReference type="Gene3D" id="3.40.50.280">
    <property type="entry name" value="Cobalamin-binding domain"/>
    <property type="match status" value="1"/>
</dbReference>
<proteinExistence type="predicted"/>
<keyword evidence="9" id="KW-1185">Reference proteome</keyword>
<dbReference type="SFLD" id="SFLDG01082">
    <property type="entry name" value="B12-binding_domain_containing"/>
    <property type="match status" value="1"/>
</dbReference>
<dbReference type="SUPFAM" id="SSF52242">
    <property type="entry name" value="Cobalamin (vitamin B12)-binding domain"/>
    <property type="match status" value="1"/>
</dbReference>
<dbReference type="PANTHER" id="PTHR43409:SF7">
    <property type="entry name" value="BLL1977 PROTEIN"/>
    <property type="match status" value="1"/>
</dbReference>
<dbReference type="PROSITE" id="PS51332">
    <property type="entry name" value="B12_BINDING"/>
    <property type="match status" value="1"/>
</dbReference>
<dbReference type="CDD" id="cd01335">
    <property type="entry name" value="Radical_SAM"/>
    <property type="match status" value="1"/>
</dbReference>
<dbReference type="InterPro" id="IPR036724">
    <property type="entry name" value="Cobalamin-bd_sf"/>
</dbReference>